<organism evidence="3 4">
    <name type="scientific">Digitaria exilis</name>
    <dbReference type="NCBI Taxonomy" id="1010633"/>
    <lineage>
        <taxon>Eukaryota</taxon>
        <taxon>Viridiplantae</taxon>
        <taxon>Streptophyta</taxon>
        <taxon>Embryophyta</taxon>
        <taxon>Tracheophyta</taxon>
        <taxon>Spermatophyta</taxon>
        <taxon>Magnoliopsida</taxon>
        <taxon>Liliopsida</taxon>
        <taxon>Poales</taxon>
        <taxon>Poaceae</taxon>
        <taxon>PACMAD clade</taxon>
        <taxon>Panicoideae</taxon>
        <taxon>Panicodae</taxon>
        <taxon>Paniceae</taxon>
        <taxon>Anthephorinae</taxon>
        <taxon>Digitaria</taxon>
    </lineage>
</organism>
<proteinExistence type="inferred from homology"/>
<dbReference type="InterPro" id="IPR016193">
    <property type="entry name" value="Cytidine_deaminase-like"/>
</dbReference>
<dbReference type="SUPFAM" id="SSF53927">
    <property type="entry name" value="Cytidine deaminase-like"/>
    <property type="match status" value="1"/>
</dbReference>
<dbReference type="AlphaFoldDB" id="A0A835E4S8"/>
<evidence type="ECO:0000256" key="2">
    <source>
        <dbReference type="ARBA" id="ARBA00038160"/>
    </source>
</evidence>
<evidence type="ECO:0000256" key="1">
    <source>
        <dbReference type="ARBA" id="ARBA00022694"/>
    </source>
</evidence>
<dbReference type="Proteomes" id="UP000636709">
    <property type="component" value="Unassembled WGS sequence"/>
</dbReference>
<dbReference type="PANTHER" id="PTHR11079">
    <property type="entry name" value="CYTOSINE DEAMINASE FAMILY MEMBER"/>
    <property type="match status" value="1"/>
</dbReference>
<dbReference type="PANTHER" id="PTHR11079:SF156">
    <property type="entry name" value="INACTIVE TRNA-SPECIFIC ADENOSINE DEAMINASE-LIKE PROTEIN 3-RELATED"/>
    <property type="match status" value="1"/>
</dbReference>
<sequence length="260" mass="29303">MRIAIQLSKMGNAAIIVDPSGTQIIAKATDQTHQHDTSENKFSEVKADDAFYLSESTDSDRNLLLPISFISKCNSLNMEVSCMNPCGWTKQRTTVQKPLPSENYFAWHPLRHAAMVAIENAAERDRMMFPSTKITKTDSTGNLENCSDNEPAKRLKTYREDKEQSIDESCCSDLSETTRPYLCTGYDIYLVWEPCAIFCLKVRNGPCTSVFYALPNSVTGALGGVYRLHGEKTLNHHYNVFRISVPETYLNCLTNCLREC</sequence>
<keyword evidence="1" id="KW-0819">tRNA processing</keyword>
<comment type="caution">
    <text evidence="3">The sequence shown here is derived from an EMBL/GenBank/DDBJ whole genome shotgun (WGS) entry which is preliminary data.</text>
</comment>
<keyword evidence="4" id="KW-1185">Reference proteome</keyword>
<comment type="similarity">
    <text evidence="2">Belongs to the cytidine and deoxycytidylate deaminase family. ADAT3 subfamily.</text>
</comment>
<evidence type="ECO:0000313" key="4">
    <source>
        <dbReference type="Proteomes" id="UP000636709"/>
    </source>
</evidence>
<dbReference type="Gene3D" id="3.40.140.10">
    <property type="entry name" value="Cytidine Deaminase, domain 2"/>
    <property type="match status" value="1"/>
</dbReference>
<dbReference type="GO" id="GO:0052717">
    <property type="term" value="F:tRNA-specific adenosine-34 deaminase activity"/>
    <property type="evidence" value="ECO:0007669"/>
    <property type="project" value="TreeGrafter"/>
</dbReference>
<reference evidence="3" key="1">
    <citation type="submission" date="2020-07" db="EMBL/GenBank/DDBJ databases">
        <title>Genome sequence and genetic diversity analysis of an under-domesticated orphan crop, white fonio (Digitaria exilis).</title>
        <authorList>
            <person name="Bennetzen J.L."/>
            <person name="Chen S."/>
            <person name="Ma X."/>
            <person name="Wang X."/>
            <person name="Yssel A.E.J."/>
            <person name="Chaluvadi S.R."/>
            <person name="Johnson M."/>
            <person name="Gangashetty P."/>
            <person name="Hamidou F."/>
            <person name="Sanogo M.D."/>
            <person name="Zwaenepoel A."/>
            <person name="Wallace J."/>
            <person name="Van De Peer Y."/>
            <person name="Van Deynze A."/>
        </authorList>
    </citation>
    <scope>NUCLEOTIDE SEQUENCE</scope>
    <source>
        <tissue evidence="3">Leaves</tissue>
    </source>
</reference>
<dbReference type="GO" id="GO:0008033">
    <property type="term" value="P:tRNA processing"/>
    <property type="evidence" value="ECO:0007669"/>
    <property type="project" value="UniProtKB-KW"/>
</dbReference>
<accession>A0A835E4S8</accession>
<evidence type="ECO:0000313" key="3">
    <source>
        <dbReference type="EMBL" id="KAF8661661.1"/>
    </source>
</evidence>
<gene>
    <name evidence="3" type="ORF">HU200_056607</name>
</gene>
<name>A0A835E4S8_9POAL</name>
<protein>
    <submittedName>
        <fullName evidence="3">Uncharacterized protein</fullName>
    </submittedName>
</protein>
<dbReference type="EMBL" id="JACEFO010002392">
    <property type="protein sequence ID" value="KAF8661661.1"/>
    <property type="molecule type" value="Genomic_DNA"/>
</dbReference>
<dbReference type="OrthoDB" id="3180714at2759"/>
<dbReference type="GO" id="GO:0005737">
    <property type="term" value="C:cytoplasm"/>
    <property type="evidence" value="ECO:0007669"/>
    <property type="project" value="TreeGrafter"/>
</dbReference>
<dbReference type="GO" id="GO:0005634">
    <property type="term" value="C:nucleus"/>
    <property type="evidence" value="ECO:0007669"/>
    <property type="project" value="TreeGrafter"/>
</dbReference>